<organism evidence="1 2">
    <name type="scientific">Candidatus Glomeribacter gigasporarum BEG34</name>
    <dbReference type="NCBI Taxonomy" id="1070319"/>
    <lineage>
        <taxon>Bacteria</taxon>
        <taxon>Pseudomonadati</taxon>
        <taxon>Pseudomonadota</taxon>
        <taxon>Betaproteobacteria</taxon>
        <taxon>Burkholderiales</taxon>
        <taxon>Burkholderiaceae</taxon>
        <taxon>Candidatus Glomeribacter</taxon>
    </lineage>
</organism>
<dbReference type="STRING" id="1070319.CAGGBEG34_470005"/>
<gene>
    <name evidence="1" type="ORF">CAGGBEG34_470005</name>
</gene>
<dbReference type="AlphaFoldDB" id="G2JBI9"/>
<dbReference type="EMBL" id="CAFB01000066">
    <property type="protein sequence ID" value="CCD30143.1"/>
    <property type="molecule type" value="Genomic_DNA"/>
</dbReference>
<dbReference type="Proteomes" id="UP000054051">
    <property type="component" value="Unassembled WGS sequence"/>
</dbReference>
<evidence type="ECO:0000313" key="1">
    <source>
        <dbReference type="EMBL" id="CCD30143.1"/>
    </source>
</evidence>
<sequence length="305" mass="32861">MTQQWLRKVSLILGDEDGEALNMSELRVAFSVQGGVVLTPKHADILIFNVAPHTAQRIQKEFRCVELQAGYADNAGLIFSGTAIQIRRARLGATDTYLHIVATDGDAAHNFSVVHATLAAGWAAADAHQTLTQSAALYGVTAGYAPEFPATRMPRAKTMFGMSRDYLDALAASMDATCHVEDGQLQVVPNHGYLPGEAVVLNAQTGLIGLPQQTFEGIIARCLLNPAIKRGAAVQIDLSSIQHARYDPGWTAMNEKLPSLAEDGLYKVLYVQHRGDTRGADWTTELICADIHGKMPLTGRGTLAV</sequence>
<evidence type="ECO:0000313" key="2">
    <source>
        <dbReference type="Proteomes" id="UP000054051"/>
    </source>
</evidence>
<dbReference type="NCBIfam" id="NF047561">
    <property type="entry name" value="orf58_phage_fam"/>
    <property type="match status" value="1"/>
</dbReference>
<reference evidence="1 2" key="1">
    <citation type="submission" date="2011-08" db="EMBL/GenBank/DDBJ databases">
        <title>The genome of the obligate endobacterium of an arbuscular mycorrhizal fungus reveals an interphylum network of nutritional interactions.</title>
        <authorList>
            <person name="Ghignone S."/>
            <person name="Salvioli A."/>
            <person name="Anca I."/>
            <person name="Lumini E."/>
            <person name="Ortu G."/>
            <person name="Petiti L."/>
            <person name="Cruveiller S."/>
            <person name="Bianciotto V."/>
            <person name="Piffanelli P."/>
            <person name="Lanfranco L."/>
            <person name="Bonfante P."/>
        </authorList>
    </citation>
    <scope>NUCLEOTIDE SEQUENCE [LARGE SCALE GENOMIC DNA]</scope>
    <source>
        <strain evidence="1 2">BEG34</strain>
    </source>
</reference>
<comment type="caution">
    <text evidence="1">The sequence shown here is derived from an EMBL/GenBank/DDBJ whole genome shotgun (WGS) entry which is preliminary data.</text>
</comment>
<dbReference type="RefSeq" id="WP_006683213.1">
    <property type="nucleotide sequence ID" value="NZ_CAFB01000066.1"/>
</dbReference>
<name>G2JBI9_9BURK</name>
<proteinExistence type="predicted"/>
<dbReference type="eggNOG" id="ENOG502ZC7P">
    <property type="taxonomic scope" value="Bacteria"/>
</dbReference>
<keyword evidence="2" id="KW-1185">Reference proteome</keyword>
<protein>
    <recommendedName>
        <fullName evidence="3">Bacteriophage protein</fullName>
    </recommendedName>
</protein>
<dbReference type="OrthoDB" id="2087522at2"/>
<evidence type="ECO:0008006" key="3">
    <source>
        <dbReference type="Google" id="ProtNLM"/>
    </source>
</evidence>
<accession>G2JBI9</accession>